<dbReference type="Pfam" id="PF02544">
    <property type="entry name" value="Steroid_dh"/>
    <property type="match status" value="1"/>
</dbReference>
<feature type="transmembrane region" description="Helical" evidence="5">
    <location>
        <begin position="257"/>
        <end position="275"/>
    </location>
</feature>
<comment type="pathway">
    <text evidence="5">Protein modification; protein glycosylation.</text>
</comment>
<sequence length="299" mass="34734">MVKRPLEKLIGSFYVITLICIFLIKYIKTLNCLLKYGKNYENPQSKSTIINYLTSITVPKRWFLHFYIVYFGCCFSTGCFLELVQRDSRLNSVITTFITSWSPASLESAPANYKHYKLIFYLLCFQSFRRLLESMYITKFSSKAKINVFHYIMGLAFYTTISLNCFLSLLPYHLNTAIIPVNDAFDLTDKILITLFIWLSIDQFQNHYHLSTLPKYSVPKFGMFQLVGSAHYLDEIILYLIVAMIGNLHEKLSIIDINYILGWAFVAVNLSISSLESYSYYKAKFPEFTVKYSIIPGIL</sequence>
<keyword evidence="8" id="KW-1185">Reference proteome</keyword>
<evidence type="ECO:0000256" key="1">
    <source>
        <dbReference type="ARBA" id="ARBA00004127"/>
    </source>
</evidence>
<dbReference type="GO" id="GO:0102389">
    <property type="term" value="F:polyprenol reductase activity"/>
    <property type="evidence" value="ECO:0007669"/>
    <property type="project" value="UniProtKB-UniRule"/>
</dbReference>
<dbReference type="GeneID" id="2913293"/>
<feature type="transmembrane region" description="Helical" evidence="5">
    <location>
        <begin position="221"/>
        <end position="245"/>
    </location>
</feature>
<feature type="transmembrane region" description="Helical" evidence="5">
    <location>
        <begin position="149"/>
        <end position="172"/>
    </location>
</feature>
<evidence type="ECO:0000256" key="2">
    <source>
        <dbReference type="ARBA" id="ARBA00022692"/>
    </source>
</evidence>
<evidence type="ECO:0000256" key="5">
    <source>
        <dbReference type="RuleBase" id="RU367081"/>
    </source>
</evidence>
<keyword evidence="4 5" id="KW-0472">Membrane</keyword>
<dbReference type="HOGENOM" id="CLU_044409_0_0_1"/>
<keyword evidence="2 5" id="KW-0812">Transmembrane</keyword>
<name>Q6BWP9_DEBHA</name>
<dbReference type="PANTHER" id="PTHR14624:SF0">
    <property type="entry name" value="POLYPRENOL REDUCTASE"/>
    <property type="match status" value="1"/>
</dbReference>
<dbReference type="AlphaFoldDB" id="Q6BWP9"/>
<dbReference type="PROSITE" id="PS50244">
    <property type="entry name" value="S5A_REDUCTASE"/>
    <property type="match status" value="1"/>
</dbReference>
<evidence type="ECO:0000313" key="8">
    <source>
        <dbReference type="Proteomes" id="UP000000599"/>
    </source>
</evidence>
<evidence type="ECO:0000256" key="4">
    <source>
        <dbReference type="ARBA" id="ARBA00023136"/>
    </source>
</evidence>
<dbReference type="InterPro" id="IPR039698">
    <property type="entry name" value="Dfg10/SRD5A3"/>
</dbReference>
<reference evidence="7 8" key="1">
    <citation type="journal article" date="2004" name="Nature">
        <title>Genome evolution in yeasts.</title>
        <authorList>
            <consortium name="Genolevures"/>
            <person name="Dujon B."/>
            <person name="Sherman D."/>
            <person name="Fischer G."/>
            <person name="Durrens P."/>
            <person name="Casaregola S."/>
            <person name="Lafontaine I."/>
            <person name="de Montigny J."/>
            <person name="Marck C."/>
            <person name="Neuveglise C."/>
            <person name="Talla E."/>
            <person name="Goffard N."/>
            <person name="Frangeul L."/>
            <person name="Aigle M."/>
            <person name="Anthouard V."/>
            <person name="Babour A."/>
            <person name="Barbe V."/>
            <person name="Barnay S."/>
            <person name="Blanchin S."/>
            <person name="Beckerich J.M."/>
            <person name="Beyne E."/>
            <person name="Bleykasten C."/>
            <person name="Boisrame A."/>
            <person name="Boyer J."/>
            <person name="Cattolico L."/>
            <person name="Confanioleri F."/>
            <person name="de Daruvar A."/>
            <person name="Despons L."/>
            <person name="Fabre E."/>
            <person name="Fairhead C."/>
            <person name="Ferry-Dumazet H."/>
            <person name="Groppi A."/>
            <person name="Hantraye F."/>
            <person name="Hennequin C."/>
            <person name="Jauniaux N."/>
            <person name="Joyet P."/>
            <person name="Kachouri R."/>
            <person name="Kerrest A."/>
            <person name="Koszul R."/>
            <person name="Lemaire M."/>
            <person name="Lesur I."/>
            <person name="Ma L."/>
            <person name="Muller H."/>
            <person name="Nicaud J.M."/>
            <person name="Nikolski M."/>
            <person name="Oztas S."/>
            <person name="Ozier-Kalogeropoulos O."/>
            <person name="Pellenz S."/>
            <person name="Potier S."/>
            <person name="Richard G.F."/>
            <person name="Straub M.L."/>
            <person name="Suleau A."/>
            <person name="Swennene D."/>
            <person name="Tekaia F."/>
            <person name="Wesolowski-Louvel M."/>
            <person name="Westhof E."/>
            <person name="Wirth B."/>
            <person name="Zeniou-Meyer M."/>
            <person name="Zivanovic I."/>
            <person name="Bolotin-Fukuhara M."/>
            <person name="Thierry A."/>
            <person name="Bouchier C."/>
            <person name="Caudron B."/>
            <person name="Scarpelli C."/>
            <person name="Gaillardin C."/>
            <person name="Weissenbach J."/>
            <person name="Wincker P."/>
            <person name="Souciet J.L."/>
        </authorList>
    </citation>
    <scope>NUCLEOTIDE SEQUENCE [LARGE SCALE GENOMIC DNA]</scope>
    <source>
        <strain evidence="8">ATCC 36239 / CBS 767 / BCRC 21394 / JCM 1990 / NBRC 0083 / IGC 2968</strain>
    </source>
</reference>
<feature type="transmembrane region" description="Helical" evidence="5">
    <location>
        <begin position="9"/>
        <end position="27"/>
    </location>
</feature>
<evidence type="ECO:0000313" key="7">
    <source>
        <dbReference type="EMBL" id="CAG85374.2"/>
    </source>
</evidence>
<dbReference type="VEuPathDB" id="FungiDB:DEHA2B09592g"/>
<dbReference type="GO" id="GO:0005789">
    <property type="term" value="C:endoplasmic reticulum membrane"/>
    <property type="evidence" value="ECO:0007669"/>
    <property type="project" value="UniProtKB-SubCell"/>
</dbReference>
<proteinExistence type="inferred from homology"/>
<dbReference type="OMA" id="RFYETNF"/>
<keyword evidence="5" id="KW-0521">NADP</keyword>
<dbReference type="Proteomes" id="UP000000599">
    <property type="component" value="Chromosome B"/>
</dbReference>
<comment type="subcellular location">
    <subcellularLocation>
        <location evidence="1">Endomembrane system</location>
        <topology evidence="1">Multi-pass membrane protein</topology>
    </subcellularLocation>
    <subcellularLocation>
        <location evidence="5">Endoplasmic reticulum membrane</location>
    </subcellularLocation>
</comment>
<dbReference type="EC" id="1.3.1.94" evidence="5"/>
<organism evidence="7 8">
    <name type="scientific">Debaryomyces hansenii (strain ATCC 36239 / CBS 767 / BCRC 21394 / JCM 1990 / NBRC 0083 / IGC 2968)</name>
    <name type="common">Yeast</name>
    <name type="synonym">Torulaspora hansenii</name>
    <dbReference type="NCBI Taxonomy" id="284592"/>
    <lineage>
        <taxon>Eukaryota</taxon>
        <taxon>Fungi</taxon>
        <taxon>Dikarya</taxon>
        <taxon>Ascomycota</taxon>
        <taxon>Saccharomycotina</taxon>
        <taxon>Pichiomycetes</taxon>
        <taxon>Debaryomycetaceae</taxon>
        <taxon>Debaryomyces</taxon>
    </lineage>
</organism>
<keyword evidence="3 5" id="KW-1133">Transmembrane helix</keyword>
<feature type="transmembrane region" description="Helical" evidence="5">
    <location>
        <begin position="62"/>
        <end position="84"/>
    </location>
</feature>
<evidence type="ECO:0000259" key="6">
    <source>
        <dbReference type="Pfam" id="PF02544"/>
    </source>
</evidence>
<protein>
    <recommendedName>
        <fullName evidence="5">Polyprenal reductase</fullName>
        <ecNumber evidence="5">1.3.1.94</ecNumber>
    </recommendedName>
</protein>
<dbReference type="UniPathway" id="UPA00378"/>
<gene>
    <name evidence="7" type="ordered locus">DEHA2B09592g</name>
</gene>
<dbReference type="eggNOG" id="KOG1640">
    <property type="taxonomic scope" value="Eukaryota"/>
</dbReference>
<keyword evidence="5" id="KW-0256">Endoplasmic reticulum</keyword>
<dbReference type="GO" id="GO:0160198">
    <property type="term" value="F:polyprenal reductase activity"/>
    <property type="evidence" value="ECO:0007669"/>
    <property type="project" value="UniProtKB-EC"/>
</dbReference>
<keyword evidence="5" id="KW-0560">Oxidoreductase</keyword>
<dbReference type="PANTHER" id="PTHR14624">
    <property type="entry name" value="DFG10 PROTEIN"/>
    <property type="match status" value="1"/>
</dbReference>
<comment type="catalytic activity">
    <reaction evidence="5">
        <text>a di-trans,poly-cis-dolichal + NADP(+) = a di-trans,poly-cis-polyprenal + NADPH + H(+)</text>
        <dbReference type="Rhea" id="RHEA:80727"/>
        <dbReference type="Rhea" id="RHEA-COMP:19536"/>
        <dbReference type="Rhea" id="RHEA-COMP:19537"/>
        <dbReference type="ChEBI" id="CHEBI:15378"/>
        <dbReference type="ChEBI" id="CHEBI:57783"/>
        <dbReference type="ChEBI" id="CHEBI:58349"/>
        <dbReference type="ChEBI" id="CHEBI:231623"/>
        <dbReference type="ChEBI" id="CHEBI:231637"/>
        <dbReference type="EC" id="1.3.1.94"/>
    </reaction>
    <physiologicalReaction direction="right-to-left" evidence="5">
        <dbReference type="Rhea" id="RHEA:80729"/>
    </physiologicalReaction>
</comment>
<feature type="domain" description="3-oxo-5-alpha-steroid 4-dehydrogenase C-terminal" evidence="6">
    <location>
        <begin position="187"/>
        <end position="298"/>
    </location>
</feature>
<dbReference type="GO" id="GO:0006488">
    <property type="term" value="P:dolichol-linked oligosaccharide biosynthetic process"/>
    <property type="evidence" value="ECO:0007669"/>
    <property type="project" value="UniProtKB-UniRule"/>
</dbReference>
<comment type="function">
    <text evidence="5">Plays a key role in early steps of protein N-linked glycosylation by being involved in the conversion of polyprenol into dolichol. Acts as a polyprenal reductase that mediates the reduction of polyprenal into dolichal in a NADP-dependent mechanism. Dolichols are required for the synthesis of dolichol-linked monosaccharides and the oligosaccharide precursor used for N-glycosylation.</text>
</comment>
<dbReference type="InParanoid" id="Q6BWP9"/>
<dbReference type="GO" id="GO:0016095">
    <property type="term" value="P:polyprenol catabolic process"/>
    <property type="evidence" value="ECO:0007669"/>
    <property type="project" value="UniProtKB-UniRule"/>
</dbReference>
<dbReference type="FunCoup" id="Q6BWP9">
    <property type="interactions" value="372"/>
</dbReference>
<dbReference type="RefSeq" id="XP_457370.2">
    <property type="nucleotide sequence ID" value="XM_457370.1"/>
</dbReference>
<dbReference type="STRING" id="284592.Q6BWP9"/>
<accession>Q6BWP9</accession>
<dbReference type="InterPro" id="IPR001104">
    <property type="entry name" value="3-oxo-5_a-steroid_4-DH_C"/>
</dbReference>
<dbReference type="EMBL" id="CR382134">
    <property type="protein sequence ID" value="CAG85374.2"/>
    <property type="molecule type" value="Genomic_DNA"/>
</dbReference>
<evidence type="ECO:0000256" key="3">
    <source>
        <dbReference type="ARBA" id="ARBA00022989"/>
    </source>
</evidence>
<comment type="similarity">
    <text evidence="5">Belongs to the steroid 5-alpha reductase family. Polyprenal reductase subfamily.</text>
</comment>
<dbReference type="OrthoDB" id="541710at2759"/>
<dbReference type="KEGG" id="dha:DEHA2B09592g"/>
<dbReference type="GO" id="GO:0003865">
    <property type="term" value="F:3-oxo-5-alpha-steroid 4-dehydrogenase activity"/>
    <property type="evidence" value="ECO:0007669"/>
    <property type="project" value="TreeGrafter"/>
</dbReference>